<feature type="domain" description="NAD-dependent epimerase/dehydratase" evidence="1">
    <location>
        <begin position="3"/>
        <end position="222"/>
    </location>
</feature>
<dbReference type="InterPro" id="IPR050177">
    <property type="entry name" value="Lipid_A_modif_metabolic_enz"/>
</dbReference>
<comment type="caution">
    <text evidence="2">The sequence shown here is derived from an EMBL/GenBank/DDBJ whole genome shotgun (WGS) entry which is preliminary data.</text>
</comment>
<proteinExistence type="predicted"/>
<dbReference type="RefSeq" id="WP_311420993.1">
    <property type="nucleotide sequence ID" value="NZ_JAVREH010000001.1"/>
</dbReference>
<gene>
    <name evidence="2" type="ORF">RM423_00335</name>
</gene>
<dbReference type="Pfam" id="PF01370">
    <property type="entry name" value="Epimerase"/>
    <property type="match status" value="1"/>
</dbReference>
<dbReference type="EMBL" id="JAVREH010000001">
    <property type="protein sequence ID" value="MDT0259834.1"/>
    <property type="molecule type" value="Genomic_DNA"/>
</dbReference>
<dbReference type="InterPro" id="IPR001509">
    <property type="entry name" value="Epimerase_deHydtase"/>
</dbReference>
<evidence type="ECO:0000313" key="2">
    <source>
        <dbReference type="EMBL" id="MDT0259834.1"/>
    </source>
</evidence>
<evidence type="ECO:0000259" key="1">
    <source>
        <dbReference type="Pfam" id="PF01370"/>
    </source>
</evidence>
<organism evidence="2 3">
    <name type="scientific">Jatrophihabitans lederbergiae</name>
    <dbReference type="NCBI Taxonomy" id="3075547"/>
    <lineage>
        <taxon>Bacteria</taxon>
        <taxon>Bacillati</taxon>
        <taxon>Actinomycetota</taxon>
        <taxon>Actinomycetes</taxon>
        <taxon>Jatrophihabitantales</taxon>
        <taxon>Jatrophihabitantaceae</taxon>
        <taxon>Jatrophihabitans</taxon>
    </lineage>
</organism>
<keyword evidence="3" id="KW-1185">Reference proteome</keyword>
<dbReference type="Proteomes" id="UP001183176">
    <property type="component" value="Unassembled WGS sequence"/>
</dbReference>
<reference evidence="3" key="1">
    <citation type="submission" date="2023-07" db="EMBL/GenBank/DDBJ databases">
        <title>30 novel species of actinomycetes from the DSMZ collection.</title>
        <authorList>
            <person name="Nouioui I."/>
        </authorList>
    </citation>
    <scope>NUCLEOTIDE SEQUENCE [LARGE SCALE GENOMIC DNA]</scope>
    <source>
        <strain evidence="3">DSM 44399</strain>
    </source>
</reference>
<dbReference type="PANTHER" id="PTHR43245">
    <property type="entry name" value="BIFUNCTIONAL POLYMYXIN RESISTANCE PROTEIN ARNA"/>
    <property type="match status" value="1"/>
</dbReference>
<dbReference type="PANTHER" id="PTHR43245:SF55">
    <property type="entry name" value="NAD(P)-BINDING DOMAIN-CONTAINING PROTEIN"/>
    <property type="match status" value="1"/>
</dbReference>
<evidence type="ECO:0000313" key="3">
    <source>
        <dbReference type="Proteomes" id="UP001183176"/>
    </source>
</evidence>
<sequence length="301" mass="32801">MKVLVTGARGKVGRAAVAELLSVGHDVVSTDLGTPTYERAEPGSAHYIRADLTDAGAAFQLVRGMDAVVHCAAIPEPTQDVAHTVFGNNLLAAFNIVESCVRMGVSRLVNVSSETVPGMAFAERPFEPDYFPIDEQHPVRPQDPYALAKHFGEQLCDAAVRRSDLRCVTIRPTWVQDETSYARNLGPMIRAARSGNPEPSLNGWSYIDAYDLAIALRLAAESELSGHEIFYISSPDSAGMPDTAAALRALYGNRVEVRELPFADACGTSITKARRLLGWNPTRSWRDYLTDEGEARPIDRG</sequence>
<dbReference type="Gene3D" id="3.40.50.720">
    <property type="entry name" value="NAD(P)-binding Rossmann-like Domain"/>
    <property type="match status" value="1"/>
</dbReference>
<dbReference type="InterPro" id="IPR036291">
    <property type="entry name" value="NAD(P)-bd_dom_sf"/>
</dbReference>
<protein>
    <submittedName>
        <fullName evidence="2">NAD(P)-dependent oxidoreductase</fullName>
    </submittedName>
</protein>
<name>A0ABU2J5N8_9ACTN</name>
<dbReference type="SUPFAM" id="SSF51735">
    <property type="entry name" value="NAD(P)-binding Rossmann-fold domains"/>
    <property type="match status" value="1"/>
</dbReference>
<accession>A0ABU2J5N8</accession>